<evidence type="ECO:0000313" key="3">
    <source>
        <dbReference type="Proteomes" id="UP001556367"/>
    </source>
</evidence>
<feature type="compositionally biased region" description="Acidic residues" evidence="1">
    <location>
        <begin position="31"/>
        <end position="52"/>
    </location>
</feature>
<reference evidence="3" key="1">
    <citation type="submission" date="2024-06" db="EMBL/GenBank/DDBJ databases">
        <title>Multi-omics analyses provide insights into the biosynthesis of the anticancer antibiotic pleurotin in Hohenbuehelia grisea.</title>
        <authorList>
            <person name="Weaver J.A."/>
            <person name="Alberti F."/>
        </authorList>
    </citation>
    <scope>NUCLEOTIDE SEQUENCE [LARGE SCALE GENOMIC DNA]</scope>
    <source>
        <strain evidence="3">T-177</strain>
    </source>
</reference>
<feature type="compositionally biased region" description="Polar residues" evidence="1">
    <location>
        <begin position="443"/>
        <end position="459"/>
    </location>
</feature>
<feature type="compositionally biased region" description="Acidic residues" evidence="1">
    <location>
        <begin position="319"/>
        <end position="337"/>
    </location>
</feature>
<feature type="compositionally biased region" description="Basic residues" evidence="1">
    <location>
        <begin position="67"/>
        <end position="90"/>
    </location>
</feature>
<feature type="region of interest" description="Disordered" evidence="1">
    <location>
        <begin position="758"/>
        <end position="785"/>
    </location>
</feature>
<comment type="caution">
    <text evidence="2">The sequence shown here is derived from an EMBL/GenBank/DDBJ whole genome shotgun (WGS) entry which is preliminary data.</text>
</comment>
<sequence>MSEPFKVEAICRSAEAYFQRDKFLSIVIDSDSSDEDSEDSTNSETSDEDSESDGNTSDYDSDDDQRKKKKKKHSDKKKKTSKKTRSRHHSSAPVPESDVEYPSTQHSAHERRQRQAEVEELIQQLNSMSISNPAYGLLYFKALKLDKSITDCVKSPLQEPFPQPTNAYYSQSPQVPSMITPPAAPMQPVQMAMPAPAQMGDRSCFGCGELGHPIRFCQAIQELLQNKVIIRNMNTNQLTLPDGSRIPRYMGEPMVQTLKRLGSQRLVNPKSFQAALVTVGEPQTDYWTLDEDEGQYANVSYYPSYWGGMVDNGYIEYPSEPDAEEEPSHEEEEDTDSMPELQSISDSSSDESTDTDNDGVYAVRVMNGFNRPPYEAQKAQLQWAMPAERATKEITRNRRQVIDHILMPPVPGTSQRRDKRPVKPAPPPQEPQLVTPSKPAVQTLPSQPRPAQNVPQTRAKTQDQVRYQQPQPEVQPVPQPRPFDARPVRRPQFAPTQPEPVIRDVPMRDPPAERIHQPKHATKKPYEPLPVSSAPKPPPISKDHPDAPVAPKPGPESELMEKILNLEVPLRLHQLFGTSRDLRTQMTNALKLRRRKASQDVVLPVAGTVMPVPQDEEPFQSRSSKQGPLIKLSLVINGVTVRAIIDTGAQRKYEDGITRTTLYVSDMMPFDLLLGRPWQKDNLVSISERENGTFLEFRKGKTVYKLFVEEAYPGNNTTKWVTSSSITEINPADTAETLAINTGESTPVVATSSINCLYQTNDPPSPNEASSSTHDTRDTEDTDIT</sequence>
<protein>
    <recommendedName>
        <fullName evidence="4">CCHC-type domain-containing protein</fullName>
    </recommendedName>
</protein>
<proteinExistence type="predicted"/>
<feature type="region of interest" description="Disordered" evidence="1">
    <location>
        <begin position="397"/>
        <end position="556"/>
    </location>
</feature>
<feature type="compositionally biased region" description="Basic and acidic residues" evidence="1">
    <location>
        <begin position="107"/>
        <end position="117"/>
    </location>
</feature>
<name>A0ABR3IP29_9AGAR</name>
<feature type="compositionally biased region" description="Polar residues" evidence="1">
    <location>
        <begin position="758"/>
        <end position="773"/>
    </location>
</feature>
<feature type="compositionally biased region" description="Basic and acidic residues" evidence="1">
    <location>
        <begin position="501"/>
        <end position="516"/>
    </location>
</feature>
<evidence type="ECO:0008006" key="4">
    <source>
        <dbReference type="Google" id="ProtNLM"/>
    </source>
</evidence>
<keyword evidence="3" id="KW-1185">Reference proteome</keyword>
<feature type="compositionally biased region" description="Acidic residues" evidence="1">
    <location>
        <begin position="348"/>
        <end position="357"/>
    </location>
</feature>
<feature type="region of interest" description="Disordered" evidence="1">
    <location>
        <begin position="313"/>
        <end position="357"/>
    </location>
</feature>
<gene>
    <name evidence="2" type="ORF">HGRIS_012012</name>
</gene>
<evidence type="ECO:0000256" key="1">
    <source>
        <dbReference type="SAM" id="MobiDB-lite"/>
    </source>
</evidence>
<evidence type="ECO:0000313" key="2">
    <source>
        <dbReference type="EMBL" id="KAL0945058.1"/>
    </source>
</evidence>
<organism evidence="2 3">
    <name type="scientific">Hohenbuehelia grisea</name>
    <dbReference type="NCBI Taxonomy" id="104357"/>
    <lineage>
        <taxon>Eukaryota</taxon>
        <taxon>Fungi</taxon>
        <taxon>Dikarya</taxon>
        <taxon>Basidiomycota</taxon>
        <taxon>Agaricomycotina</taxon>
        <taxon>Agaricomycetes</taxon>
        <taxon>Agaricomycetidae</taxon>
        <taxon>Agaricales</taxon>
        <taxon>Pleurotineae</taxon>
        <taxon>Pleurotaceae</taxon>
        <taxon>Hohenbuehelia</taxon>
    </lineage>
</organism>
<accession>A0ABR3IP29</accession>
<dbReference type="EMBL" id="JASNQZ010000021">
    <property type="protein sequence ID" value="KAL0945058.1"/>
    <property type="molecule type" value="Genomic_DNA"/>
</dbReference>
<dbReference type="Proteomes" id="UP001556367">
    <property type="component" value="Unassembled WGS sequence"/>
</dbReference>
<feature type="region of interest" description="Disordered" evidence="1">
    <location>
        <begin position="28"/>
        <end position="117"/>
    </location>
</feature>